<feature type="transmembrane region" description="Helical" evidence="1">
    <location>
        <begin position="39"/>
        <end position="58"/>
    </location>
</feature>
<reference evidence="2" key="1">
    <citation type="submission" date="2019-06" db="EMBL/GenBank/DDBJ databases">
        <authorList>
            <person name="Zheng W."/>
        </authorList>
    </citation>
    <scope>NUCLEOTIDE SEQUENCE</scope>
    <source>
        <strain evidence="2">QDHG01</strain>
    </source>
</reference>
<keyword evidence="3" id="KW-1185">Reference proteome</keyword>
<protein>
    <submittedName>
        <fullName evidence="2">Uncharacterized protein</fullName>
    </submittedName>
</protein>
<accession>A0A8J8T8E9</accession>
<keyword evidence="1" id="KW-0472">Membrane</keyword>
<gene>
    <name evidence="2" type="ORF">FGO68_gene10022</name>
</gene>
<dbReference type="AlphaFoldDB" id="A0A8J8T8E9"/>
<sequence>MRNPNSGFSLFISVVLNNQCQPYFLSLLQQSRGLGDCNLGAILLLLLLCAWILICYCLTVDRRQKYFIASHRHNSPFVH</sequence>
<name>A0A8J8T8E9_HALGN</name>
<comment type="caution">
    <text evidence="2">The sequence shown here is derived from an EMBL/GenBank/DDBJ whole genome shotgun (WGS) entry which is preliminary data.</text>
</comment>
<dbReference type="Proteomes" id="UP000785679">
    <property type="component" value="Unassembled WGS sequence"/>
</dbReference>
<evidence type="ECO:0000313" key="3">
    <source>
        <dbReference type="Proteomes" id="UP000785679"/>
    </source>
</evidence>
<organism evidence="2 3">
    <name type="scientific">Halteria grandinella</name>
    <dbReference type="NCBI Taxonomy" id="5974"/>
    <lineage>
        <taxon>Eukaryota</taxon>
        <taxon>Sar</taxon>
        <taxon>Alveolata</taxon>
        <taxon>Ciliophora</taxon>
        <taxon>Intramacronucleata</taxon>
        <taxon>Spirotrichea</taxon>
        <taxon>Stichotrichia</taxon>
        <taxon>Sporadotrichida</taxon>
        <taxon>Halteriidae</taxon>
        <taxon>Halteria</taxon>
    </lineage>
</organism>
<evidence type="ECO:0000313" key="2">
    <source>
        <dbReference type="EMBL" id="TNV86149.1"/>
    </source>
</evidence>
<dbReference type="EMBL" id="RRYP01001271">
    <property type="protein sequence ID" value="TNV86149.1"/>
    <property type="molecule type" value="Genomic_DNA"/>
</dbReference>
<keyword evidence="1" id="KW-1133">Transmembrane helix</keyword>
<keyword evidence="1" id="KW-0812">Transmembrane</keyword>
<evidence type="ECO:0000256" key="1">
    <source>
        <dbReference type="SAM" id="Phobius"/>
    </source>
</evidence>
<proteinExistence type="predicted"/>